<name>A0A1I5HQI1_9PSEU</name>
<evidence type="ECO:0000313" key="2">
    <source>
        <dbReference type="EMBL" id="SFO50240.1"/>
    </source>
</evidence>
<organism evidence="2 3">
    <name type="scientific">Amycolatopsis rubida</name>
    <dbReference type="NCBI Taxonomy" id="112413"/>
    <lineage>
        <taxon>Bacteria</taxon>
        <taxon>Bacillati</taxon>
        <taxon>Actinomycetota</taxon>
        <taxon>Actinomycetes</taxon>
        <taxon>Pseudonocardiales</taxon>
        <taxon>Pseudonocardiaceae</taxon>
        <taxon>Amycolatopsis</taxon>
    </lineage>
</organism>
<gene>
    <name evidence="2" type="ORF">SAMN05421854_1021</name>
</gene>
<dbReference type="STRING" id="112413.SAMN05421854_1021"/>
<evidence type="ECO:0000313" key="3">
    <source>
        <dbReference type="Proteomes" id="UP000199137"/>
    </source>
</evidence>
<sequence length="422" mass="46791">MSRRRGFFAELQYQAAKAQKEQARQAAAAERERMRLHREMLRTQAAAAAARERLARTKAQAATQAVREAKRLHVEAQQSRAESLNADLREELAAIDSVLESTLAVDDFVDLEKLRRVAEHPQFESAHLAALPAPTPIPAPPEPRFWPPVPPTGISAVFARKKHAAAVAVAQAEFEQAHTDWRAVVAQIPGRQLAAVQAHQAAENARLRQLASDRQRYDAECEERQRIVDAENARLDDLIKRLSAGESDAVEEYIGIVFGNSIYPDVIAASSDVDFSYSSDLRELSITLVFPPPEAIPSTKSFRYVRSSDEITESKLTQRDIATRYADLINNMTLRTVHEVWESDRAEKIDSISLAGGVNHVDPAVGKDVFVQLVALAVDRAGFVDIDLSRITPSETLKHLRAIVSKTPHRLTPIDDKNGVRG</sequence>
<reference evidence="3" key="1">
    <citation type="submission" date="2016-10" db="EMBL/GenBank/DDBJ databases">
        <authorList>
            <person name="Varghese N."/>
            <person name="Submissions S."/>
        </authorList>
    </citation>
    <scope>NUCLEOTIDE SEQUENCE [LARGE SCALE GENOMIC DNA]</scope>
    <source>
        <strain evidence="3">DSM 44637</strain>
    </source>
</reference>
<keyword evidence="1" id="KW-0175">Coiled coil</keyword>
<dbReference type="EMBL" id="FOWC01000002">
    <property type="protein sequence ID" value="SFO50240.1"/>
    <property type="molecule type" value="Genomic_DNA"/>
</dbReference>
<accession>A0A1I5HQI1</accession>
<feature type="coiled-coil region" evidence="1">
    <location>
        <begin position="13"/>
        <end position="46"/>
    </location>
</feature>
<evidence type="ECO:0000256" key="1">
    <source>
        <dbReference type="SAM" id="Coils"/>
    </source>
</evidence>
<proteinExistence type="predicted"/>
<dbReference type="AlphaFoldDB" id="A0A1I5HQI1"/>
<dbReference type="Proteomes" id="UP000199137">
    <property type="component" value="Unassembled WGS sequence"/>
</dbReference>
<dbReference type="RefSeq" id="WP_093572793.1">
    <property type="nucleotide sequence ID" value="NZ_FOWC01000002.1"/>
</dbReference>
<protein>
    <submittedName>
        <fullName evidence="2">Restriction system protein</fullName>
    </submittedName>
</protein>
<dbReference type="OrthoDB" id="3206608at2"/>